<reference evidence="1" key="1">
    <citation type="submission" date="2023-07" db="EMBL/GenBank/DDBJ databases">
        <title>Sorghum-associated microbial communities from plants grown in Nebraska, USA.</title>
        <authorList>
            <person name="Schachtman D."/>
        </authorList>
    </citation>
    <scope>NUCLEOTIDE SEQUENCE</scope>
    <source>
        <strain evidence="1">2697</strain>
    </source>
</reference>
<comment type="caution">
    <text evidence="1">The sequence shown here is derived from an EMBL/GenBank/DDBJ whole genome shotgun (WGS) entry which is preliminary data.</text>
</comment>
<name>A0ACC6L0Y9_9SPHI</name>
<proteinExistence type="predicted"/>
<protein>
    <submittedName>
        <fullName evidence="1">Uncharacterized protein</fullName>
    </submittedName>
</protein>
<dbReference type="Proteomes" id="UP001246858">
    <property type="component" value="Unassembled WGS sequence"/>
</dbReference>
<evidence type="ECO:0000313" key="2">
    <source>
        <dbReference type="Proteomes" id="UP001246858"/>
    </source>
</evidence>
<keyword evidence="2" id="KW-1185">Reference proteome</keyword>
<gene>
    <name evidence="1" type="ORF">J2X78_003738</name>
</gene>
<evidence type="ECO:0000313" key="1">
    <source>
        <dbReference type="EMBL" id="MDR6785164.1"/>
    </source>
</evidence>
<dbReference type="EMBL" id="JAVDTF010000003">
    <property type="protein sequence ID" value="MDR6785164.1"/>
    <property type="molecule type" value="Genomic_DNA"/>
</dbReference>
<accession>A0ACC6L0Y9</accession>
<organism evidence="1 2">
    <name type="scientific">Pedobacter africanus</name>
    <dbReference type="NCBI Taxonomy" id="151894"/>
    <lineage>
        <taxon>Bacteria</taxon>
        <taxon>Pseudomonadati</taxon>
        <taxon>Bacteroidota</taxon>
        <taxon>Sphingobacteriia</taxon>
        <taxon>Sphingobacteriales</taxon>
        <taxon>Sphingobacteriaceae</taxon>
        <taxon>Pedobacter</taxon>
    </lineage>
</organism>
<sequence>MGDYKGAAEAEETAIVKAKEYLKAGKFAGFILEDTVKEYEAELAKYKEKIR</sequence>